<keyword evidence="5" id="KW-1185">Reference proteome</keyword>
<sequence>MINKNATNPAALRSRKALATALVSLLLNHPLKDIKIEDITRTAGLSRQTFYTNFSQKEDILEHALNELFLMFTGSLQSLPETINKMLAVYFEFWSGHKKFLSVLFDNQLSYIFAANNMYLFKNEFSFYAKNVSNSQEELPYLENYLAGLTFHMLRTWQQNDWNEDTEMIVQIACRLLKGDIFNGKEL</sequence>
<dbReference type="PANTHER" id="PTHR43479">
    <property type="entry name" value="ACREF/ENVCD OPERON REPRESSOR-RELATED"/>
    <property type="match status" value="1"/>
</dbReference>
<name>A0ABQ0BV08_9FIRM</name>
<evidence type="ECO:0000313" key="4">
    <source>
        <dbReference type="EMBL" id="GAA6500360.1"/>
    </source>
</evidence>
<proteinExistence type="predicted"/>
<feature type="DNA-binding region" description="H-T-H motif" evidence="2">
    <location>
        <begin position="35"/>
        <end position="54"/>
    </location>
</feature>
<comment type="caution">
    <text evidence="4">The sequence shown here is derived from an EMBL/GenBank/DDBJ whole genome shotgun (WGS) entry which is preliminary data.</text>
</comment>
<dbReference type="Pfam" id="PF00440">
    <property type="entry name" value="TetR_N"/>
    <property type="match status" value="1"/>
</dbReference>
<dbReference type="InterPro" id="IPR050624">
    <property type="entry name" value="HTH-type_Tx_Regulator"/>
</dbReference>
<evidence type="ECO:0000313" key="5">
    <source>
        <dbReference type="Proteomes" id="UP001600941"/>
    </source>
</evidence>
<evidence type="ECO:0000256" key="2">
    <source>
        <dbReference type="PROSITE-ProRule" id="PRU00335"/>
    </source>
</evidence>
<dbReference type="Gene3D" id="1.10.357.10">
    <property type="entry name" value="Tetracycline Repressor, domain 2"/>
    <property type="match status" value="1"/>
</dbReference>
<keyword evidence="1 2" id="KW-0238">DNA-binding</keyword>
<evidence type="ECO:0000256" key="1">
    <source>
        <dbReference type="ARBA" id="ARBA00023125"/>
    </source>
</evidence>
<organism evidence="4 5">
    <name type="scientific">Blautia parvula</name>
    <dbReference type="NCBI Taxonomy" id="2877527"/>
    <lineage>
        <taxon>Bacteria</taxon>
        <taxon>Bacillati</taxon>
        <taxon>Bacillota</taxon>
        <taxon>Clostridia</taxon>
        <taxon>Lachnospirales</taxon>
        <taxon>Lachnospiraceae</taxon>
        <taxon>Blautia</taxon>
    </lineage>
</organism>
<dbReference type="InterPro" id="IPR009057">
    <property type="entry name" value="Homeodomain-like_sf"/>
</dbReference>
<feature type="domain" description="HTH tetR-type" evidence="3">
    <location>
        <begin position="12"/>
        <end position="72"/>
    </location>
</feature>
<evidence type="ECO:0000259" key="3">
    <source>
        <dbReference type="PROSITE" id="PS50977"/>
    </source>
</evidence>
<accession>A0ABQ0BV08</accession>
<dbReference type="PANTHER" id="PTHR43479:SF11">
    <property type="entry name" value="ACREF_ENVCD OPERON REPRESSOR-RELATED"/>
    <property type="match status" value="1"/>
</dbReference>
<dbReference type="PROSITE" id="PS50977">
    <property type="entry name" value="HTH_TETR_2"/>
    <property type="match status" value="1"/>
</dbReference>
<dbReference type="EMBL" id="BAABZQ010000001">
    <property type="protein sequence ID" value="GAA6500360.1"/>
    <property type="molecule type" value="Genomic_DNA"/>
</dbReference>
<protein>
    <submittedName>
        <fullName evidence="4">TetR/AcrR family transcriptional regulator</fullName>
    </submittedName>
</protein>
<dbReference type="Proteomes" id="UP001600941">
    <property type="component" value="Unassembled WGS sequence"/>
</dbReference>
<gene>
    <name evidence="4" type="ORF">K340107D12_31760</name>
</gene>
<dbReference type="RefSeq" id="WP_033142271.1">
    <property type="nucleotide sequence ID" value="NZ_AP031413.1"/>
</dbReference>
<dbReference type="InterPro" id="IPR001647">
    <property type="entry name" value="HTH_TetR"/>
</dbReference>
<reference evidence="4 5" key="1">
    <citation type="submission" date="2024-04" db="EMBL/GenBank/DDBJ databases">
        <title>Defined microbial consortia suppress multidrug-resistant proinflammatory Enterobacteriaceae via ecological control.</title>
        <authorList>
            <person name="Furuichi M."/>
            <person name="Kawaguchi T."/>
            <person name="Pust M."/>
            <person name="Yasuma K."/>
            <person name="Plichta D."/>
            <person name="Hasegawa N."/>
            <person name="Ohya T."/>
            <person name="Bhattarai S."/>
            <person name="Sasajima S."/>
            <person name="Aoto Y."/>
            <person name="Tuganbaev T."/>
            <person name="Yaginuma M."/>
            <person name="Ueda M."/>
            <person name="Okahashi N."/>
            <person name="Amafuji K."/>
            <person name="Kiridooshi Y."/>
            <person name="Sugita K."/>
            <person name="Strazar M."/>
            <person name="Skelly A."/>
            <person name="Suda W."/>
            <person name="Hattori M."/>
            <person name="Nakamoto N."/>
            <person name="Caballero S."/>
            <person name="Norman J."/>
            <person name="Olle B."/>
            <person name="Tanoue T."/>
            <person name="Arita M."/>
            <person name="Bucci V."/>
            <person name="Atarashi K."/>
            <person name="Xavier R."/>
            <person name="Honda K."/>
        </authorList>
    </citation>
    <scope>NUCLEOTIDE SEQUENCE [LARGE SCALE GENOMIC DNA]</scope>
    <source>
        <strain evidence="5">k34-0107-D12</strain>
    </source>
</reference>
<dbReference type="SUPFAM" id="SSF46689">
    <property type="entry name" value="Homeodomain-like"/>
    <property type="match status" value="1"/>
</dbReference>